<evidence type="ECO:0000256" key="5">
    <source>
        <dbReference type="ARBA" id="ARBA00023136"/>
    </source>
</evidence>
<evidence type="ECO:0000256" key="4">
    <source>
        <dbReference type="ARBA" id="ARBA00022989"/>
    </source>
</evidence>
<proteinExistence type="inferred from homology"/>
<dbReference type="Proteomes" id="UP000265140">
    <property type="component" value="Chromosome 20"/>
</dbReference>
<dbReference type="AlphaFoldDB" id="A0A3P8Y752"/>
<dbReference type="PANTHER" id="PTHR23320">
    <property type="entry name" value="MEMBRANE-SPANNING 4-DOMAINS SUBFAMILY A MS4A -RELATED"/>
    <property type="match status" value="1"/>
</dbReference>
<dbReference type="OMA" id="KALCYNP"/>
<reference evidence="7" key="4">
    <citation type="submission" date="2025-09" db="UniProtKB">
        <authorList>
            <consortium name="Ensembl"/>
        </authorList>
    </citation>
    <scope>IDENTIFICATION</scope>
</reference>
<feature type="transmembrane region" description="Helical" evidence="6">
    <location>
        <begin position="194"/>
        <end position="220"/>
    </location>
</feature>
<keyword evidence="3 6" id="KW-0812">Transmembrane</keyword>
<dbReference type="RefSeq" id="XP_010904195.5">
    <property type="nucleotide sequence ID" value="XM_010905893.5"/>
</dbReference>
<name>A0A3P8Y752_ESOLU</name>
<dbReference type="Pfam" id="PF04103">
    <property type="entry name" value="CD20"/>
    <property type="match status" value="1"/>
</dbReference>
<dbReference type="GeneTree" id="ENSGT00510000051675"/>
<accession>A0A3P8Y752</accession>
<sequence length="251" mass="27417">MSVTVTKGEGVTVITLNSKEGSAVPLLCQILGTLCYTPACSLSQTLRKVQSSSQLILGTIQIMVGILIIGLGAGLVSIGSWTIIVWTKTPFWLGGMIIASGIMCILASKFPSPCLVGINVFLNLVVAALAITGVVMYAIDVTYDHFTWICHDNIWYDNYYWRQTTPVPSTDVQEMKKRLLEQCETAKAKAQMLFIAFDVVLIVLAVLQLFVNISSVVLGLKALCKIGKEKNIQDLEQYKPLLEEVTTNPAV</sequence>
<keyword evidence="4 6" id="KW-1133">Transmembrane helix</keyword>
<dbReference type="PANTHER" id="PTHR23320:SF125">
    <property type="entry name" value="TRANSMEMBRANE PROTEIN 176L.1-RELATED"/>
    <property type="match status" value="1"/>
</dbReference>
<evidence type="ECO:0008006" key="9">
    <source>
        <dbReference type="Google" id="ProtNLM"/>
    </source>
</evidence>
<evidence type="ECO:0000313" key="8">
    <source>
        <dbReference type="Proteomes" id="UP000265140"/>
    </source>
</evidence>
<keyword evidence="8" id="KW-1185">Reference proteome</keyword>
<feature type="transmembrane region" description="Helical" evidence="6">
    <location>
        <begin position="120"/>
        <end position="139"/>
    </location>
</feature>
<dbReference type="STRING" id="8010.ENSELUP00000011870"/>
<dbReference type="InParanoid" id="A0A3P8Y752"/>
<evidence type="ECO:0000313" key="7">
    <source>
        <dbReference type="Ensembl" id="ENSELUP00000011870.2"/>
    </source>
</evidence>
<organism evidence="7 8">
    <name type="scientific">Esox lucius</name>
    <name type="common">Northern pike</name>
    <dbReference type="NCBI Taxonomy" id="8010"/>
    <lineage>
        <taxon>Eukaryota</taxon>
        <taxon>Metazoa</taxon>
        <taxon>Chordata</taxon>
        <taxon>Craniata</taxon>
        <taxon>Vertebrata</taxon>
        <taxon>Euteleostomi</taxon>
        <taxon>Actinopterygii</taxon>
        <taxon>Neopterygii</taxon>
        <taxon>Teleostei</taxon>
        <taxon>Protacanthopterygii</taxon>
        <taxon>Esociformes</taxon>
        <taxon>Esocidae</taxon>
        <taxon>Esox</taxon>
    </lineage>
</organism>
<dbReference type="FunCoup" id="A0A3P8Y752">
    <property type="interactions" value="3"/>
</dbReference>
<dbReference type="InterPro" id="IPR007237">
    <property type="entry name" value="CD20-like"/>
</dbReference>
<dbReference type="GeneID" id="105031456"/>
<evidence type="ECO:0000256" key="1">
    <source>
        <dbReference type="ARBA" id="ARBA00004141"/>
    </source>
</evidence>
<dbReference type="Bgee" id="ENSELUG00000012170">
    <property type="expression patterns" value="Expressed in liver and 14 other cell types or tissues"/>
</dbReference>
<evidence type="ECO:0000256" key="6">
    <source>
        <dbReference type="SAM" id="Phobius"/>
    </source>
</evidence>
<reference evidence="8" key="1">
    <citation type="journal article" date="2014" name="PLoS ONE">
        <title>The genome and linkage map of the northern pike (Esox lucius): conserved synteny revealed between the salmonid sister group and the Neoteleostei.</title>
        <authorList>
            <person name="Rondeau E.B."/>
            <person name="Minkley D.R."/>
            <person name="Leong J.S."/>
            <person name="Messmer A.M."/>
            <person name="Jantzen J.R."/>
            <person name="von Schalburg K.R."/>
            <person name="Lemon C."/>
            <person name="Bird N.H."/>
            <person name="Koop B.F."/>
        </authorList>
    </citation>
    <scope>NUCLEOTIDE SEQUENCE</scope>
</reference>
<comment type="similarity">
    <text evidence="2">Belongs to the MS4A family.</text>
</comment>
<dbReference type="Ensembl" id="ENSELUT00000020016.3">
    <property type="protein sequence ID" value="ENSELUP00000011870.2"/>
    <property type="gene ID" value="ENSELUG00000012170.3"/>
</dbReference>
<dbReference type="KEGG" id="els:105031456"/>
<feature type="transmembrane region" description="Helical" evidence="6">
    <location>
        <begin position="55"/>
        <end position="84"/>
    </location>
</feature>
<dbReference type="InterPro" id="IPR030417">
    <property type="entry name" value="MS4A"/>
</dbReference>
<keyword evidence="5 6" id="KW-0472">Membrane</keyword>
<evidence type="ECO:0000256" key="3">
    <source>
        <dbReference type="ARBA" id="ARBA00022692"/>
    </source>
</evidence>
<protein>
    <recommendedName>
        <fullName evidence="9">Transmembrane protein 176l.2</fullName>
    </recommendedName>
</protein>
<reference evidence="7" key="2">
    <citation type="submission" date="2020-02" db="EMBL/GenBank/DDBJ databases">
        <title>Esox lucius (northern pike) genome, fEsoLuc1, primary haplotype.</title>
        <authorList>
            <person name="Myers G."/>
            <person name="Karagic N."/>
            <person name="Meyer A."/>
            <person name="Pippel M."/>
            <person name="Reichard M."/>
            <person name="Winkler S."/>
            <person name="Tracey A."/>
            <person name="Sims Y."/>
            <person name="Howe K."/>
            <person name="Rhie A."/>
            <person name="Formenti G."/>
            <person name="Durbin R."/>
            <person name="Fedrigo O."/>
            <person name="Jarvis E.D."/>
        </authorList>
    </citation>
    <scope>NUCLEOTIDE SEQUENCE [LARGE SCALE GENOMIC DNA]</scope>
</reference>
<comment type="subcellular location">
    <subcellularLocation>
        <location evidence="1">Membrane</location>
        <topology evidence="1">Multi-pass membrane protein</topology>
    </subcellularLocation>
</comment>
<feature type="transmembrane region" description="Helical" evidence="6">
    <location>
        <begin position="90"/>
        <end position="108"/>
    </location>
</feature>
<reference evidence="7" key="3">
    <citation type="submission" date="2025-08" db="UniProtKB">
        <authorList>
            <consortium name="Ensembl"/>
        </authorList>
    </citation>
    <scope>IDENTIFICATION</scope>
</reference>
<evidence type="ECO:0000256" key="2">
    <source>
        <dbReference type="ARBA" id="ARBA00009565"/>
    </source>
</evidence>
<dbReference type="GO" id="GO:0016020">
    <property type="term" value="C:membrane"/>
    <property type="evidence" value="ECO:0007669"/>
    <property type="project" value="UniProtKB-SubCell"/>
</dbReference>